<keyword evidence="3 5" id="KW-1133">Transmembrane helix</keyword>
<protein>
    <recommendedName>
        <fullName evidence="6">ABC transmembrane type-1 domain-containing protein</fullName>
    </recommendedName>
</protein>
<dbReference type="SUPFAM" id="SSF90123">
    <property type="entry name" value="ABC transporter transmembrane region"/>
    <property type="match status" value="1"/>
</dbReference>
<dbReference type="GO" id="GO:0005886">
    <property type="term" value="C:plasma membrane"/>
    <property type="evidence" value="ECO:0007669"/>
    <property type="project" value="UniProtKB-SubCell"/>
</dbReference>
<feature type="transmembrane region" description="Helical" evidence="5">
    <location>
        <begin position="21"/>
        <end position="43"/>
    </location>
</feature>
<dbReference type="Pfam" id="PF13748">
    <property type="entry name" value="ABC_membrane_3"/>
    <property type="match status" value="1"/>
</dbReference>
<feature type="domain" description="ABC transmembrane type-1" evidence="6">
    <location>
        <begin position="19"/>
        <end position="271"/>
    </location>
</feature>
<feature type="transmembrane region" description="Helical" evidence="5">
    <location>
        <begin position="213"/>
        <end position="236"/>
    </location>
</feature>
<proteinExistence type="predicted"/>
<dbReference type="OrthoDB" id="262142at2"/>
<dbReference type="InterPro" id="IPR011527">
    <property type="entry name" value="ABC1_TM_dom"/>
</dbReference>
<dbReference type="PROSITE" id="PS50929">
    <property type="entry name" value="ABC_TM1F"/>
    <property type="match status" value="1"/>
</dbReference>
<keyword evidence="4 5" id="KW-0472">Membrane</keyword>
<evidence type="ECO:0000256" key="2">
    <source>
        <dbReference type="ARBA" id="ARBA00022692"/>
    </source>
</evidence>
<name>A0A426FLI2_9BURK</name>
<dbReference type="Proteomes" id="UP000270261">
    <property type="component" value="Unassembled WGS sequence"/>
</dbReference>
<dbReference type="AlphaFoldDB" id="A0A426FLI2"/>
<evidence type="ECO:0000256" key="4">
    <source>
        <dbReference type="ARBA" id="ARBA00023136"/>
    </source>
</evidence>
<evidence type="ECO:0000259" key="6">
    <source>
        <dbReference type="PROSITE" id="PS50929"/>
    </source>
</evidence>
<keyword evidence="2 5" id="KW-0812">Transmembrane</keyword>
<comment type="subcellular location">
    <subcellularLocation>
        <location evidence="1">Cell membrane</location>
        <topology evidence="1">Multi-pass membrane protein</topology>
    </subcellularLocation>
</comment>
<evidence type="ECO:0000256" key="5">
    <source>
        <dbReference type="SAM" id="Phobius"/>
    </source>
</evidence>
<dbReference type="RefSeq" id="WP_125095870.1">
    <property type="nucleotide sequence ID" value="NZ_RRUE01000002.1"/>
</dbReference>
<evidence type="ECO:0000256" key="1">
    <source>
        <dbReference type="ARBA" id="ARBA00004651"/>
    </source>
</evidence>
<dbReference type="InterPro" id="IPR036640">
    <property type="entry name" value="ABC1_TM_sf"/>
</dbReference>
<dbReference type="Gene3D" id="1.20.1560.10">
    <property type="entry name" value="ABC transporter type 1, transmembrane domain"/>
    <property type="match status" value="1"/>
</dbReference>
<organism evidence="7 8">
    <name type="scientific">Lautropia dentalis</name>
    <dbReference type="NCBI Taxonomy" id="2490857"/>
    <lineage>
        <taxon>Bacteria</taxon>
        <taxon>Pseudomonadati</taxon>
        <taxon>Pseudomonadota</taxon>
        <taxon>Betaproteobacteria</taxon>
        <taxon>Burkholderiales</taxon>
        <taxon>Burkholderiaceae</taxon>
        <taxon>Lautropia</taxon>
    </lineage>
</organism>
<reference evidence="7 8" key="1">
    <citation type="submission" date="2018-11" db="EMBL/GenBank/DDBJ databases">
        <title>Genome sequencing of Lautropia sp. KCOM 2505 (= ChDC F240).</title>
        <authorList>
            <person name="Kook J.-K."/>
            <person name="Park S.-N."/>
            <person name="Lim Y.K."/>
        </authorList>
    </citation>
    <scope>NUCLEOTIDE SEQUENCE [LARGE SCALE GENOMIC DNA]</scope>
    <source>
        <strain evidence="7 8">KCOM 2505</strain>
    </source>
</reference>
<dbReference type="GO" id="GO:0005524">
    <property type="term" value="F:ATP binding"/>
    <property type="evidence" value="ECO:0007669"/>
    <property type="project" value="InterPro"/>
</dbReference>
<accession>A0A426FLI2</accession>
<evidence type="ECO:0000313" key="8">
    <source>
        <dbReference type="Proteomes" id="UP000270261"/>
    </source>
</evidence>
<keyword evidence="8" id="KW-1185">Reference proteome</keyword>
<evidence type="ECO:0000256" key="3">
    <source>
        <dbReference type="ARBA" id="ARBA00022989"/>
    </source>
</evidence>
<dbReference type="GO" id="GO:0140359">
    <property type="term" value="F:ABC-type transporter activity"/>
    <property type="evidence" value="ECO:0007669"/>
    <property type="project" value="InterPro"/>
</dbReference>
<comment type="caution">
    <text evidence="7">The sequence shown here is derived from an EMBL/GenBank/DDBJ whole genome shotgun (WGS) entry which is preliminary data.</text>
</comment>
<sequence>MSVFNNLIQIARTHKARLVGTFSLVLAENLLLVTYPVLGGFAINGVLEGNLWKALGYAGVVLVMWTVGSARRAVDTRTFTRIYAEMVVPVILRQRADGERVSTISARAALSRELVDFFEQHLPTLLTSTITVLGAVVMLLIIEFWSGVTSLVILLVFMGVVPRYSRVNDRLYFRLNNRLERDVHVIEHYDSRLLTKHYGLLSRLRVKISNREAISYAVIGVTLAMLFGITLGMLTLRGHADAGHLYAVVSYLWSFAMSIDDAPHLLEEFSKIRDISERVRVED</sequence>
<dbReference type="EMBL" id="RRUE01000002">
    <property type="protein sequence ID" value="RRN43666.1"/>
    <property type="molecule type" value="Genomic_DNA"/>
</dbReference>
<gene>
    <name evidence="7" type="ORF">EHV23_09555</name>
</gene>
<evidence type="ECO:0000313" key="7">
    <source>
        <dbReference type="EMBL" id="RRN43666.1"/>
    </source>
</evidence>